<keyword evidence="7" id="KW-0539">Nucleus</keyword>
<dbReference type="GO" id="GO:0008180">
    <property type="term" value="C:COP9 signalosome"/>
    <property type="evidence" value="ECO:0007669"/>
    <property type="project" value="UniProtKB-KW"/>
</dbReference>
<evidence type="ECO:0000256" key="7">
    <source>
        <dbReference type="ARBA" id="ARBA00023242"/>
    </source>
</evidence>
<dbReference type="Pfam" id="PF10075">
    <property type="entry name" value="CSN8_PSD8_EIF3K"/>
    <property type="match status" value="1"/>
</dbReference>
<evidence type="ECO:0000256" key="5">
    <source>
        <dbReference type="ARBA" id="ARBA00022490"/>
    </source>
</evidence>
<feature type="domain" description="PCI" evidence="8">
    <location>
        <begin position="1"/>
        <end position="172"/>
    </location>
</feature>
<accession>A0ABD2NX46</accession>
<dbReference type="InterPro" id="IPR033205">
    <property type="entry name" value="COP9_CSN8"/>
</dbReference>
<dbReference type="EMBL" id="JABFTP020000144">
    <property type="protein sequence ID" value="KAL3283157.1"/>
    <property type="molecule type" value="Genomic_DNA"/>
</dbReference>
<evidence type="ECO:0000259" key="8">
    <source>
        <dbReference type="PROSITE" id="PS50250"/>
    </source>
</evidence>
<comment type="similarity">
    <text evidence="3">Belongs to the CSN8 family.</text>
</comment>
<dbReference type="Gene3D" id="1.25.40.990">
    <property type="match status" value="1"/>
</dbReference>
<dbReference type="GO" id="GO:0005737">
    <property type="term" value="C:cytoplasm"/>
    <property type="evidence" value="ECO:0007669"/>
    <property type="project" value="UniProtKB-SubCell"/>
</dbReference>
<organism evidence="9 10">
    <name type="scientific">Cryptolaemus montrouzieri</name>
    <dbReference type="NCBI Taxonomy" id="559131"/>
    <lineage>
        <taxon>Eukaryota</taxon>
        <taxon>Metazoa</taxon>
        <taxon>Ecdysozoa</taxon>
        <taxon>Arthropoda</taxon>
        <taxon>Hexapoda</taxon>
        <taxon>Insecta</taxon>
        <taxon>Pterygota</taxon>
        <taxon>Neoptera</taxon>
        <taxon>Endopterygota</taxon>
        <taxon>Coleoptera</taxon>
        <taxon>Polyphaga</taxon>
        <taxon>Cucujiformia</taxon>
        <taxon>Coccinelloidea</taxon>
        <taxon>Coccinellidae</taxon>
        <taxon>Scymninae</taxon>
        <taxon>Scymnini</taxon>
        <taxon>Cryptolaemus</taxon>
    </lineage>
</organism>
<evidence type="ECO:0000256" key="4">
    <source>
        <dbReference type="ARBA" id="ARBA00014875"/>
    </source>
</evidence>
<keyword evidence="6" id="KW-0736">Signalosome</keyword>
<name>A0ABD2NX46_9CUCU</name>
<dbReference type="PANTHER" id="PTHR13339:SF0">
    <property type="entry name" value="COP9 SIGNALOSOME COMPLEX SUBUNIT 8"/>
    <property type="match status" value="1"/>
</dbReference>
<protein>
    <recommendedName>
        <fullName evidence="4">COP9 signalosome complex subunit 8</fullName>
    </recommendedName>
</protein>
<evidence type="ECO:0000313" key="9">
    <source>
        <dbReference type="EMBL" id="KAL3283157.1"/>
    </source>
</evidence>
<keyword evidence="5" id="KW-0963">Cytoplasm</keyword>
<sequence>MVSIDLTYLMGELEKQELEAPNGVASPQAYEQLLAIYLYKNDLCNAKYLWKRIPSQIKESNPELGHIWSVGQYMWKKDYPSIYNALNSVTWTETVADIMKKVQESVRDRAIQLISQAYSSITLEAVCAMTGLPPDSCCKTCIDRQWQIESDSKIVHPVLSDAQSIGQTSSEDQLYKLTDFVSFLEN</sequence>
<evidence type="ECO:0000256" key="3">
    <source>
        <dbReference type="ARBA" id="ARBA00008252"/>
    </source>
</evidence>
<evidence type="ECO:0000256" key="6">
    <source>
        <dbReference type="ARBA" id="ARBA00022790"/>
    </source>
</evidence>
<dbReference type="InterPro" id="IPR000717">
    <property type="entry name" value="PCI_dom"/>
</dbReference>
<evidence type="ECO:0000313" key="10">
    <source>
        <dbReference type="Proteomes" id="UP001516400"/>
    </source>
</evidence>
<comment type="caution">
    <text evidence="9">The sequence shown here is derived from an EMBL/GenBank/DDBJ whole genome shotgun (WGS) entry which is preliminary data.</text>
</comment>
<proteinExistence type="inferred from homology"/>
<dbReference type="AlphaFoldDB" id="A0ABD2NX46"/>
<reference evidence="9 10" key="1">
    <citation type="journal article" date="2021" name="BMC Biol.">
        <title>Horizontally acquired antibacterial genes associated with adaptive radiation of ladybird beetles.</title>
        <authorList>
            <person name="Li H.S."/>
            <person name="Tang X.F."/>
            <person name="Huang Y.H."/>
            <person name="Xu Z.Y."/>
            <person name="Chen M.L."/>
            <person name="Du X.Y."/>
            <person name="Qiu B.Y."/>
            <person name="Chen P.T."/>
            <person name="Zhang W."/>
            <person name="Slipinski A."/>
            <person name="Escalona H.E."/>
            <person name="Waterhouse R.M."/>
            <person name="Zwick A."/>
            <person name="Pang H."/>
        </authorList>
    </citation>
    <scope>NUCLEOTIDE SEQUENCE [LARGE SCALE GENOMIC DNA]</scope>
    <source>
        <strain evidence="9">SYSU2018</strain>
    </source>
</reference>
<dbReference type="PANTHER" id="PTHR13339">
    <property type="entry name" value="COP9 SIGNALOSOME COMPLEX SUBUNIT 8"/>
    <property type="match status" value="1"/>
</dbReference>
<dbReference type="InterPro" id="IPR033464">
    <property type="entry name" value="CSN8_PSD8_EIF3K"/>
</dbReference>
<gene>
    <name evidence="9" type="ORF">HHI36_006309</name>
</gene>
<comment type="subcellular location">
    <subcellularLocation>
        <location evidence="2">Cytoplasm</location>
    </subcellularLocation>
    <subcellularLocation>
        <location evidence="1">Nucleus</location>
    </subcellularLocation>
</comment>
<evidence type="ECO:0000256" key="1">
    <source>
        <dbReference type="ARBA" id="ARBA00004123"/>
    </source>
</evidence>
<keyword evidence="10" id="KW-1185">Reference proteome</keyword>
<dbReference type="PROSITE" id="PS50250">
    <property type="entry name" value="PCI"/>
    <property type="match status" value="1"/>
</dbReference>
<evidence type="ECO:0000256" key="2">
    <source>
        <dbReference type="ARBA" id="ARBA00004496"/>
    </source>
</evidence>
<dbReference type="Proteomes" id="UP001516400">
    <property type="component" value="Unassembled WGS sequence"/>
</dbReference>